<reference evidence="7" key="1">
    <citation type="journal article" date="2019" name="Int. J. Syst. Evol. Microbiol.">
        <title>The Global Catalogue of Microorganisms (GCM) 10K type strain sequencing project: providing services to taxonomists for standard genome sequencing and annotation.</title>
        <authorList>
            <consortium name="The Broad Institute Genomics Platform"/>
            <consortium name="The Broad Institute Genome Sequencing Center for Infectious Disease"/>
            <person name="Wu L."/>
            <person name="Ma J."/>
        </authorList>
    </citation>
    <scope>NUCLEOTIDE SEQUENCE [LARGE SCALE GENOMIC DNA]</scope>
    <source>
        <strain evidence="7">NBRC 104970</strain>
    </source>
</reference>
<dbReference type="RefSeq" id="WP_083930250.1">
    <property type="nucleotide sequence ID" value="NZ_BSOZ01000009.1"/>
</dbReference>
<dbReference type="InterPro" id="IPR054170">
    <property type="entry name" value="RlmL_1st"/>
</dbReference>
<evidence type="ECO:0000256" key="1">
    <source>
        <dbReference type="ARBA" id="ARBA00022603"/>
    </source>
</evidence>
<dbReference type="GO" id="GO:0032259">
    <property type="term" value="P:methylation"/>
    <property type="evidence" value="ECO:0007669"/>
    <property type="project" value="UniProtKB-KW"/>
</dbReference>
<dbReference type="PANTHER" id="PTHR47313:SF1">
    <property type="entry name" value="RIBOSOMAL RNA LARGE SUBUNIT METHYLTRANSFERASE K_L"/>
    <property type="match status" value="1"/>
</dbReference>
<dbReference type="Gene3D" id="3.40.50.150">
    <property type="entry name" value="Vaccinia Virus protein VP39"/>
    <property type="match status" value="1"/>
</dbReference>
<keyword evidence="1 6" id="KW-0489">Methyltransferase</keyword>
<dbReference type="Pfam" id="PF22020">
    <property type="entry name" value="RlmL_1st"/>
    <property type="match status" value="1"/>
</dbReference>
<dbReference type="PRINTS" id="PR00507">
    <property type="entry name" value="N12N6MTFRASE"/>
</dbReference>
<comment type="caution">
    <text evidence="6">The sequence shown here is derived from an EMBL/GenBank/DDBJ whole genome shotgun (WGS) entry which is preliminary data.</text>
</comment>
<dbReference type="Pfam" id="PF01170">
    <property type="entry name" value="UPF0020"/>
    <property type="match status" value="1"/>
</dbReference>
<dbReference type="SMART" id="SM00981">
    <property type="entry name" value="THUMP"/>
    <property type="match status" value="1"/>
</dbReference>
<feature type="domain" description="THUMP" evidence="5">
    <location>
        <begin position="102"/>
        <end position="213"/>
    </location>
</feature>
<feature type="compositionally biased region" description="Basic residues" evidence="4">
    <location>
        <begin position="24"/>
        <end position="34"/>
    </location>
</feature>
<keyword evidence="2" id="KW-0808">Transferase</keyword>
<dbReference type="PROSITE" id="PS00092">
    <property type="entry name" value="N6_MTASE"/>
    <property type="match status" value="1"/>
</dbReference>
<keyword evidence="3" id="KW-0694">RNA-binding</keyword>
<evidence type="ECO:0000313" key="7">
    <source>
        <dbReference type="Proteomes" id="UP001156836"/>
    </source>
</evidence>
<proteinExistence type="predicted"/>
<dbReference type="EMBL" id="BSOZ01000009">
    <property type="protein sequence ID" value="GLS03799.1"/>
    <property type="molecule type" value="Genomic_DNA"/>
</dbReference>
<dbReference type="InterPro" id="IPR004114">
    <property type="entry name" value="THUMP_dom"/>
</dbReference>
<gene>
    <name evidence="6" type="primary">rlmL</name>
    <name evidence="6" type="ORF">GCM10007860_09440</name>
</gene>
<dbReference type="Proteomes" id="UP001156836">
    <property type="component" value="Unassembled WGS sequence"/>
</dbReference>
<protein>
    <submittedName>
        <fullName evidence="6">Ribosomal RNA large subunit methyltransferase L</fullName>
    </submittedName>
</protein>
<evidence type="ECO:0000256" key="3">
    <source>
        <dbReference type="PROSITE-ProRule" id="PRU00529"/>
    </source>
</evidence>
<dbReference type="PROSITE" id="PS51165">
    <property type="entry name" value="THUMP"/>
    <property type="match status" value="1"/>
</dbReference>
<evidence type="ECO:0000256" key="4">
    <source>
        <dbReference type="SAM" id="MobiDB-lite"/>
    </source>
</evidence>
<organism evidence="6 7">
    <name type="scientific">Chitiniphilus shinanonensis</name>
    <dbReference type="NCBI Taxonomy" id="553088"/>
    <lineage>
        <taxon>Bacteria</taxon>
        <taxon>Pseudomonadati</taxon>
        <taxon>Pseudomonadota</taxon>
        <taxon>Betaproteobacteria</taxon>
        <taxon>Neisseriales</taxon>
        <taxon>Chitinibacteraceae</taxon>
        <taxon>Chitiniphilus</taxon>
    </lineage>
</organism>
<evidence type="ECO:0000259" key="5">
    <source>
        <dbReference type="PROSITE" id="PS51165"/>
    </source>
</evidence>
<dbReference type="InterPro" id="IPR029063">
    <property type="entry name" value="SAM-dependent_MTases_sf"/>
</dbReference>
<dbReference type="Pfam" id="PF02926">
    <property type="entry name" value="THUMP"/>
    <property type="match status" value="1"/>
</dbReference>
<sequence length="437" mass="47918">MNKKTLGLPKRTPGQVQSDTPPKARARPGARGHVKPGQPRGESPRSTPAASPRVVGVSGIQQFFAPCPRGLEQLLADELAAVGAGEVRVVEGGVAFSGEWPLVYRANLHSRIASRILWRLEERAYRSEADLFRMAGRIDWPALFAVNRTIKVGVTAQRSPLRSVDFAALKVKDAICDVFRAATGERPSVDTASPEVRIQLFLTDRTATLYLDTSGEPLFKRGYRQENVEAPLRENLAAGLLQLANWHGDCALLDPMCGSGTFLIEAALLAMKRAPGRDRHFAFERLAPFDAEAWQSIRQEARALELPVPPHPIVGSDRDALSVAAARENLQAAGLTEHVALTVGDILDIPAPTTAGVLIANPPYGVRLEDQEALAEFYPLLGDALKRKFSGWRAYLFTADLRLPKLIRLSPSRRLPLYNGALDCRLYEFKLVEGSNR</sequence>
<keyword evidence="7" id="KW-1185">Reference proteome</keyword>
<evidence type="ECO:0000256" key="2">
    <source>
        <dbReference type="ARBA" id="ARBA00022679"/>
    </source>
</evidence>
<dbReference type="PANTHER" id="PTHR47313">
    <property type="entry name" value="RIBOSOMAL RNA LARGE SUBUNIT METHYLTRANSFERASE K/L"/>
    <property type="match status" value="1"/>
</dbReference>
<dbReference type="InterPro" id="IPR000241">
    <property type="entry name" value="RlmKL-like_Mtase"/>
</dbReference>
<dbReference type="Gene3D" id="3.30.2130.30">
    <property type="match status" value="1"/>
</dbReference>
<dbReference type="InterPro" id="IPR053943">
    <property type="entry name" value="RlmKL-like_Mtase_CS"/>
</dbReference>
<dbReference type="PROSITE" id="PS01261">
    <property type="entry name" value="UPF0020"/>
    <property type="match status" value="1"/>
</dbReference>
<accession>A0ABQ6BQR6</accession>
<dbReference type="InterPro" id="IPR002052">
    <property type="entry name" value="DNA_methylase_N6_adenine_CS"/>
</dbReference>
<dbReference type="SUPFAM" id="SSF53335">
    <property type="entry name" value="S-adenosyl-L-methionine-dependent methyltransferases"/>
    <property type="match status" value="1"/>
</dbReference>
<dbReference type="CDD" id="cd11715">
    <property type="entry name" value="THUMP_AdoMetMT"/>
    <property type="match status" value="1"/>
</dbReference>
<dbReference type="GO" id="GO:0008168">
    <property type="term" value="F:methyltransferase activity"/>
    <property type="evidence" value="ECO:0007669"/>
    <property type="project" value="UniProtKB-KW"/>
</dbReference>
<name>A0ABQ6BQR6_9NEIS</name>
<feature type="region of interest" description="Disordered" evidence="4">
    <location>
        <begin position="1"/>
        <end position="52"/>
    </location>
</feature>
<evidence type="ECO:0000313" key="6">
    <source>
        <dbReference type="EMBL" id="GLS03799.1"/>
    </source>
</evidence>